<feature type="domain" description="YknX-like C-terminal permuted SH3-like" evidence="4">
    <location>
        <begin position="280"/>
        <end position="354"/>
    </location>
</feature>
<dbReference type="Gene3D" id="2.40.420.20">
    <property type="match status" value="1"/>
</dbReference>
<dbReference type="InterPro" id="IPR058636">
    <property type="entry name" value="Beta-barrel_YknX"/>
</dbReference>
<dbReference type="Gene3D" id="2.40.50.100">
    <property type="match status" value="1"/>
</dbReference>
<evidence type="ECO:0000256" key="2">
    <source>
        <dbReference type="SAM" id="Coils"/>
    </source>
</evidence>
<dbReference type="InterPro" id="IPR058637">
    <property type="entry name" value="YknX-like_C"/>
</dbReference>
<name>A0A7C3UZ92_UNCW3</name>
<dbReference type="EMBL" id="DTMQ01000031">
    <property type="protein sequence ID" value="HGE99327.1"/>
    <property type="molecule type" value="Genomic_DNA"/>
</dbReference>
<organism evidence="6">
    <name type="scientific">candidate division WOR-3 bacterium</name>
    <dbReference type="NCBI Taxonomy" id="2052148"/>
    <lineage>
        <taxon>Bacteria</taxon>
        <taxon>Bacteria division WOR-3</taxon>
    </lineage>
</organism>
<dbReference type="GO" id="GO:1990281">
    <property type="term" value="C:efflux pump complex"/>
    <property type="evidence" value="ECO:0007669"/>
    <property type="project" value="TreeGrafter"/>
</dbReference>
<dbReference type="Pfam" id="PF25917">
    <property type="entry name" value="BSH_RND"/>
    <property type="match status" value="1"/>
</dbReference>
<evidence type="ECO:0000256" key="1">
    <source>
        <dbReference type="ARBA" id="ARBA00009477"/>
    </source>
</evidence>
<dbReference type="PANTHER" id="PTHR30469">
    <property type="entry name" value="MULTIDRUG RESISTANCE PROTEIN MDTA"/>
    <property type="match status" value="1"/>
</dbReference>
<dbReference type="Gene3D" id="1.10.287.470">
    <property type="entry name" value="Helix hairpin bin"/>
    <property type="match status" value="1"/>
</dbReference>
<protein>
    <submittedName>
        <fullName evidence="6">Efflux RND transporter periplasmic adaptor subunit</fullName>
    </submittedName>
</protein>
<evidence type="ECO:0000259" key="3">
    <source>
        <dbReference type="Pfam" id="PF25917"/>
    </source>
</evidence>
<dbReference type="InterPro" id="IPR006143">
    <property type="entry name" value="RND_pump_MFP"/>
</dbReference>
<dbReference type="GO" id="GO:0015562">
    <property type="term" value="F:efflux transmembrane transporter activity"/>
    <property type="evidence" value="ECO:0007669"/>
    <property type="project" value="TreeGrafter"/>
</dbReference>
<feature type="coiled-coil region" evidence="2">
    <location>
        <begin position="113"/>
        <end position="147"/>
    </location>
</feature>
<dbReference type="NCBIfam" id="TIGR01730">
    <property type="entry name" value="RND_mfp"/>
    <property type="match status" value="1"/>
</dbReference>
<dbReference type="SUPFAM" id="SSF111369">
    <property type="entry name" value="HlyD-like secretion proteins"/>
    <property type="match status" value="1"/>
</dbReference>
<sequence length="356" mass="39504">MKKRIGLLSLLILFLLLIILNLTRKEEGKEVEVKRVGYSSLISSVTGDGTLKAKSQVNVSSEVMGKINRLFVKEGDWVKKGDLLCLLDQNSYLAQYRLSEARLKQAKAIKERSESLYQKNLIAQEEYERAETEYKVAEANFLSAKDQYQKTEIRAPISGKVVKLNVEEGENVIIGTMNNPGTVLLTIADLSQIVALIDVSERDVVDIKISDSCSVELDALPGRKFFGLVSKIGYIPTRKELSEEKAQTFEVEITISDTSSLLRPGMTAHATIVTNKKEKVLTIPIAAVGKRKVGNEEKDAVFIVEKGKAKLVPVKTGIFGAEEVEIIEGLKEGDLVITGPYRILSHLRDGERVKIR</sequence>
<dbReference type="Pfam" id="PF25989">
    <property type="entry name" value="YknX_C"/>
    <property type="match status" value="1"/>
</dbReference>
<evidence type="ECO:0000313" key="6">
    <source>
        <dbReference type="EMBL" id="HGE99327.1"/>
    </source>
</evidence>
<accession>A0A7C3UZ92</accession>
<comment type="similarity">
    <text evidence="1">Belongs to the membrane fusion protein (MFP) (TC 8.A.1) family.</text>
</comment>
<gene>
    <name evidence="6" type="ORF">ENX07_04575</name>
</gene>
<dbReference type="AlphaFoldDB" id="A0A7C3UZ92"/>
<comment type="caution">
    <text evidence="6">The sequence shown here is derived from an EMBL/GenBank/DDBJ whole genome shotgun (WGS) entry which is preliminary data.</text>
</comment>
<evidence type="ECO:0000259" key="4">
    <source>
        <dbReference type="Pfam" id="PF25989"/>
    </source>
</evidence>
<dbReference type="InterPro" id="IPR058625">
    <property type="entry name" value="MdtA-like_BSH"/>
</dbReference>
<feature type="domain" description="Multidrug resistance protein MdtA-like barrel-sandwich hybrid" evidence="3">
    <location>
        <begin position="56"/>
        <end position="177"/>
    </location>
</feature>
<reference evidence="6" key="1">
    <citation type="journal article" date="2020" name="mSystems">
        <title>Genome- and Community-Level Interaction Insights into Carbon Utilization and Element Cycling Functions of Hydrothermarchaeota in Hydrothermal Sediment.</title>
        <authorList>
            <person name="Zhou Z."/>
            <person name="Liu Y."/>
            <person name="Xu W."/>
            <person name="Pan J."/>
            <person name="Luo Z.H."/>
            <person name="Li M."/>
        </authorList>
    </citation>
    <scope>NUCLEOTIDE SEQUENCE [LARGE SCALE GENOMIC DNA]</scope>
    <source>
        <strain evidence="6">SpSt-906</strain>
    </source>
</reference>
<dbReference type="Gene3D" id="2.40.30.170">
    <property type="match status" value="1"/>
</dbReference>
<proteinExistence type="inferred from homology"/>
<dbReference type="PANTHER" id="PTHR30469:SF33">
    <property type="entry name" value="SLR1207 PROTEIN"/>
    <property type="match status" value="1"/>
</dbReference>
<keyword evidence="2" id="KW-0175">Coiled coil</keyword>
<dbReference type="Pfam" id="PF25990">
    <property type="entry name" value="Beta-barrel_YknX"/>
    <property type="match status" value="1"/>
</dbReference>
<feature type="domain" description="YknX-like beta-barrel" evidence="5">
    <location>
        <begin position="198"/>
        <end position="272"/>
    </location>
</feature>
<evidence type="ECO:0000259" key="5">
    <source>
        <dbReference type="Pfam" id="PF25990"/>
    </source>
</evidence>